<dbReference type="EC" id="6.3.2.17" evidence="7"/>
<dbReference type="OrthoDB" id="9809356at2"/>
<dbReference type="InterPro" id="IPR001645">
    <property type="entry name" value="Folylpolyglutamate_synth"/>
</dbReference>
<evidence type="ECO:0000256" key="15">
    <source>
        <dbReference type="ARBA" id="ARBA00030048"/>
    </source>
</evidence>
<evidence type="ECO:0000256" key="5">
    <source>
        <dbReference type="ARBA" id="ARBA00008276"/>
    </source>
</evidence>
<dbReference type="EC" id="6.3.2.12" evidence="6"/>
<evidence type="ECO:0000256" key="11">
    <source>
        <dbReference type="ARBA" id="ARBA00022741"/>
    </source>
</evidence>
<dbReference type="PANTHER" id="PTHR11136">
    <property type="entry name" value="FOLYLPOLYGLUTAMATE SYNTHASE-RELATED"/>
    <property type="match status" value="1"/>
</dbReference>
<evidence type="ECO:0000259" key="22">
    <source>
        <dbReference type="Pfam" id="PF02875"/>
    </source>
</evidence>
<dbReference type="InterPro" id="IPR036615">
    <property type="entry name" value="Mur_ligase_C_dom_sf"/>
</dbReference>
<dbReference type="FunFam" id="3.40.1190.10:FF:000011">
    <property type="entry name" value="Folylpolyglutamate synthase/dihydrofolate synthase"/>
    <property type="match status" value="1"/>
</dbReference>
<dbReference type="InterPro" id="IPR013221">
    <property type="entry name" value="Mur_ligase_cen"/>
</dbReference>
<accession>A0A1W6MN02</accession>
<dbReference type="InterPro" id="IPR018109">
    <property type="entry name" value="Folylpolyglutamate_synth_CS"/>
</dbReference>
<dbReference type="PANTHER" id="PTHR11136:SF0">
    <property type="entry name" value="DIHYDROFOLATE SYNTHETASE-RELATED"/>
    <property type="match status" value="1"/>
</dbReference>
<dbReference type="InterPro" id="IPR036565">
    <property type="entry name" value="Mur-like_cat_sf"/>
</dbReference>
<evidence type="ECO:0000256" key="12">
    <source>
        <dbReference type="ARBA" id="ARBA00022840"/>
    </source>
</evidence>
<evidence type="ECO:0000256" key="20">
    <source>
        <dbReference type="ARBA" id="ARBA00049035"/>
    </source>
</evidence>
<evidence type="ECO:0000256" key="18">
    <source>
        <dbReference type="ARBA" id="ARBA00047493"/>
    </source>
</evidence>
<keyword evidence="9" id="KW-0436">Ligase</keyword>
<dbReference type="SUPFAM" id="SSF53244">
    <property type="entry name" value="MurD-like peptide ligases, peptide-binding domain"/>
    <property type="match status" value="1"/>
</dbReference>
<keyword evidence="13" id="KW-0460">Magnesium</keyword>
<keyword evidence="11" id="KW-0547">Nucleotide-binding</keyword>
<evidence type="ECO:0000256" key="8">
    <source>
        <dbReference type="ARBA" id="ARBA00019357"/>
    </source>
</evidence>
<evidence type="ECO:0000256" key="16">
    <source>
        <dbReference type="ARBA" id="ARBA00030592"/>
    </source>
</evidence>
<comment type="catalytic activity">
    <reaction evidence="18">
        <text>(6S)-5,6,7,8-tetrahydrofolyl-(gamma-L-Glu)(n) + L-glutamate + ATP = (6S)-5,6,7,8-tetrahydrofolyl-(gamma-L-Glu)(n+1) + ADP + phosphate + H(+)</text>
        <dbReference type="Rhea" id="RHEA:10580"/>
        <dbReference type="Rhea" id="RHEA-COMP:14738"/>
        <dbReference type="Rhea" id="RHEA-COMP:14740"/>
        <dbReference type="ChEBI" id="CHEBI:15378"/>
        <dbReference type="ChEBI" id="CHEBI:29985"/>
        <dbReference type="ChEBI" id="CHEBI:30616"/>
        <dbReference type="ChEBI" id="CHEBI:43474"/>
        <dbReference type="ChEBI" id="CHEBI:141005"/>
        <dbReference type="ChEBI" id="CHEBI:456216"/>
        <dbReference type="EC" id="6.3.2.17"/>
    </reaction>
</comment>
<feature type="domain" description="Mur ligase C-terminal" evidence="22">
    <location>
        <begin position="280"/>
        <end position="397"/>
    </location>
</feature>
<evidence type="ECO:0000256" key="9">
    <source>
        <dbReference type="ARBA" id="ARBA00022598"/>
    </source>
</evidence>
<protein>
    <recommendedName>
        <fullName evidence="8">Dihydrofolate synthase/folylpolyglutamate synthase</fullName>
        <ecNumber evidence="6">6.3.2.12</ecNumber>
        <ecNumber evidence="7">6.3.2.17</ecNumber>
    </recommendedName>
    <alternativeName>
        <fullName evidence="17">Folylpoly-gamma-glutamate synthetase-dihydrofolate synthetase</fullName>
    </alternativeName>
    <alternativeName>
        <fullName evidence="15">Folylpolyglutamate synthetase</fullName>
    </alternativeName>
    <alternativeName>
        <fullName evidence="16">Tetrahydrofolylpolyglutamate synthase</fullName>
    </alternativeName>
</protein>
<dbReference type="PROSITE" id="PS01012">
    <property type="entry name" value="FOLYLPOLYGLU_SYNT_2"/>
    <property type="match status" value="1"/>
</dbReference>
<evidence type="ECO:0000256" key="3">
    <source>
        <dbReference type="ARBA" id="ARBA00004799"/>
    </source>
</evidence>
<evidence type="ECO:0000256" key="14">
    <source>
        <dbReference type="ARBA" id="ARBA00022909"/>
    </source>
</evidence>
<evidence type="ECO:0000256" key="17">
    <source>
        <dbReference type="ARBA" id="ARBA00032510"/>
    </source>
</evidence>
<comment type="catalytic activity">
    <reaction evidence="21">
        <text>7,8-dihydropteroate + L-glutamate + ATP = 7,8-dihydrofolate + ADP + phosphate + H(+)</text>
        <dbReference type="Rhea" id="RHEA:23584"/>
        <dbReference type="ChEBI" id="CHEBI:15378"/>
        <dbReference type="ChEBI" id="CHEBI:17839"/>
        <dbReference type="ChEBI" id="CHEBI:29985"/>
        <dbReference type="ChEBI" id="CHEBI:30616"/>
        <dbReference type="ChEBI" id="CHEBI:43474"/>
        <dbReference type="ChEBI" id="CHEBI:57451"/>
        <dbReference type="ChEBI" id="CHEBI:456216"/>
        <dbReference type="EC" id="6.3.2.12"/>
    </reaction>
</comment>
<keyword evidence="12" id="KW-0067">ATP-binding</keyword>
<dbReference type="GO" id="GO:0005524">
    <property type="term" value="F:ATP binding"/>
    <property type="evidence" value="ECO:0007669"/>
    <property type="project" value="UniProtKB-KW"/>
</dbReference>
<evidence type="ECO:0000256" key="19">
    <source>
        <dbReference type="ARBA" id="ARBA00047808"/>
    </source>
</evidence>
<evidence type="ECO:0000256" key="1">
    <source>
        <dbReference type="ARBA" id="ARBA00001946"/>
    </source>
</evidence>
<name>A0A1W6MN02_9FLAO</name>
<dbReference type="Gene3D" id="3.40.1190.10">
    <property type="entry name" value="Mur-like, catalytic domain"/>
    <property type="match status" value="1"/>
</dbReference>
<dbReference type="GO" id="GO:0046656">
    <property type="term" value="P:folic acid biosynthetic process"/>
    <property type="evidence" value="ECO:0007669"/>
    <property type="project" value="UniProtKB-KW"/>
</dbReference>
<dbReference type="GO" id="GO:0005737">
    <property type="term" value="C:cytoplasm"/>
    <property type="evidence" value="ECO:0007669"/>
    <property type="project" value="TreeGrafter"/>
</dbReference>
<evidence type="ECO:0000313" key="24">
    <source>
        <dbReference type="EMBL" id="ARN78975.1"/>
    </source>
</evidence>
<keyword evidence="25" id="KW-1185">Reference proteome</keyword>
<comment type="pathway">
    <text evidence="3">Cofactor biosynthesis; tetrahydrofolate biosynthesis; 7,8-dihydrofolate from 2-amino-4-hydroxy-6-hydroxymethyl-7,8-dihydropteridine diphosphate and 4-aminobenzoate: step 2/2.</text>
</comment>
<organism evidence="24 25">
    <name type="scientific">Nonlabens spongiae</name>
    <dbReference type="NCBI Taxonomy" id="331648"/>
    <lineage>
        <taxon>Bacteria</taxon>
        <taxon>Pseudomonadati</taxon>
        <taxon>Bacteroidota</taxon>
        <taxon>Flavobacteriia</taxon>
        <taxon>Flavobacteriales</taxon>
        <taxon>Flavobacteriaceae</taxon>
        <taxon>Nonlabens</taxon>
    </lineage>
</organism>
<sequence>MNYKQTLSWLFNQLPMYQRQGKVAYKANLNNTILLDDHLGNPHERFPTIHVAGTNGKGSTCHMLASVLQEAGYKVGLYTSPHLKDFRERIKINGEMCSQAFVVDFVQKHKEFLEANQLSFFEMTVGMAFQYFAEQKVDIAVIETGLGGRLDSTNIIKPLVCAITNIDKDHTAVLGNTLVKIAGEKAGIIKENTPVAIGEKRSHLKSRFRESADKINAPVTFVNHQKQALPTDLLGSYQKDNVRVATAVIQELNKVSDFTVSDEDLKSGLKNIVKNTRLRGRYDVLQLQPKVVCDTAHNVAGIKMVMAQVDKEEFETLHIVLGMVADKNIDAVLSLLPKHAIYHICRPDIPRGLAVEALQQAIKNCGLVFTSYSSVHEAYQGALKMAKSQDMVLATGSTFVVAEII</sequence>
<keyword evidence="14" id="KW-0289">Folate biosynthesis</keyword>
<dbReference type="AlphaFoldDB" id="A0A1W6MN02"/>
<dbReference type="Proteomes" id="UP000193431">
    <property type="component" value="Chromosome"/>
</dbReference>
<dbReference type="GO" id="GO:0008841">
    <property type="term" value="F:dihydrofolate synthase activity"/>
    <property type="evidence" value="ECO:0007669"/>
    <property type="project" value="UniProtKB-EC"/>
</dbReference>
<dbReference type="InterPro" id="IPR004101">
    <property type="entry name" value="Mur_ligase_C"/>
</dbReference>
<comment type="catalytic activity">
    <reaction evidence="19">
        <text>10-formyltetrahydrofolyl-(gamma-L-Glu)(n) + L-glutamate + ATP = 10-formyltetrahydrofolyl-(gamma-L-Glu)(n+1) + ADP + phosphate + H(+)</text>
        <dbReference type="Rhea" id="RHEA:51904"/>
        <dbReference type="Rhea" id="RHEA-COMP:13088"/>
        <dbReference type="Rhea" id="RHEA-COMP:14300"/>
        <dbReference type="ChEBI" id="CHEBI:15378"/>
        <dbReference type="ChEBI" id="CHEBI:29985"/>
        <dbReference type="ChEBI" id="CHEBI:30616"/>
        <dbReference type="ChEBI" id="CHEBI:43474"/>
        <dbReference type="ChEBI" id="CHEBI:134413"/>
        <dbReference type="ChEBI" id="CHEBI:456216"/>
        <dbReference type="EC" id="6.3.2.17"/>
    </reaction>
</comment>
<keyword evidence="10" id="KW-0479">Metal-binding</keyword>
<evidence type="ECO:0000256" key="21">
    <source>
        <dbReference type="ARBA" id="ARBA00049161"/>
    </source>
</evidence>
<evidence type="ECO:0000256" key="7">
    <source>
        <dbReference type="ARBA" id="ARBA00013025"/>
    </source>
</evidence>
<dbReference type="GO" id="GO:0004326">
    <property type="term" value="F:tetrahydrofolylpolyglutamate synthase activity"/>
    <property type="evidence" value="ECO:0007669"/>
    <property type="project" value="UniProtKB-EC"/>
</dbReference>
<reference evidence="24 25" key="1">
    <citation type="submission" date="2016-11" db="EMBL/GenBank/DDBJ databases">
        <title>Trade-off between light-utilization and light-protection in marine flavobacteria.</title>
        <authorList>
            <person name="Kumagai Y."/>
        </authorList>
    </citation>
    <scope>NUCLEOTIDE SEQUENCE [LARGE SCALE GENOMIC DNA]</scope>
    <source>
        <strain evidence="24 25">JCM 13191</strain>
    </source>
</reference>
<evidence type="ECO:0000259" key="23">
    <source>
        <dbReference type="Pfam" id="PF08245"/>
    </source>
</evidence>
<comment type="pathway">
    <text evidence="4">Cofactor biosynthesis; tetrahydrofolylpolyglutamate biosynthesis.</text>
</comment>
<comment type="similarity">
    <text evidence="5">Belongs to the folylpolyglutamate synthase family.</text>
</comment>
<dbReference type="EMBL" id="CP019344">
    <property type="protein sequence ID" value="ARN78975.1"/>
    <property type="molecule type" value="Genomic_DNA"/>
</dbReference>
<dbReference type="PIRSF" id="PIRSF001563">
    <property type="entry name" value="Folylpolyglu_synth"/>
    <property type="match status" value="1"/>
</dbReference>
<evidence type="ECO:0000256" key="10">
    <source>
        <dbReference type="ARBA" id="ARBA00022723"/>
    </source>
</evidence>
<dbReference type="GO" id="GO:0046872">
    <property type="term" value="F:metal ion binding"/>
    <property type="evidence" value="ECO:0007669"/>
    <property type="project" value="UniProtKB-KW"/>
</dbReference>
<dbReference type="NCBIfam" id="TIGR01499">
    <property type="entry name" value="folC"/>
    <property type="match status" value="1"/>
</dbReference>
<evidence type="ECO:0000256" key="2">
    <source>
        <dbReference type="ARBA" id="ARBA00002714"/>
    </source>
</evidence>
<feature type="domain" description="Mur ligase central" evidence="23">
    <location>
        <begin position="51"/>
        <end position="231"/>
    </location>
</feature>
<dbReference type="STRING" id="331648.BST97_13805"/>
<dbReference type="PROSITE" id="PS01011">
    <property type="entry name" value="FOLYLPOLYGLU_SYNT_1"/>
    <property type="match status" value="1"/>
</dbReference>
<dbReference type="Pfam" id="PF08245">
    <property type="entry name" value="Mur_ligase_M"/>
    <property type="match status" value="1"/>
</dbReference>
<comment type="catalytic activity">
    <reaction evidence="20">
        <text>(6R)-5,10-methylenetetrahydrofolyl-(gamma-L-Glu)(n) + L-glutamate + ATP = (6R)-5,10-methylenetetrahydrofolyl-(gamma-L-Glu)(n+1) + ADP + phosphate + H(+)</text>
        <dbReference type="Rhea" id="RHEA:51912"/>
        <dbReference type="Rhea" id="RHEA-COMP:13257"/>
        <dbReference type="Rhea" id="RHEA-COMP:13258"/>
        <dbReference type="ChEBI" id="CHEBI:15378"/>
        <dbReference type="ChEBI" id="CHEBI:29985"/>
        <dbReference type="ChEBI" id="CHEBI:30616"/>
        <dbReference type="ChEBI" id="CHEBI:43474"/>
        <dbReference type="ChEBI" id="CHEBI:136572"/>
        <dbReference type="ChEBI" id="CHEBI:456216"/>
        <dbReference type="EC" id="6.3.2.17"/>
    </reaction>
</comment>
<comment type="cofactor">
    <cofactor evidence="1">
        <name>Mg(2+)</name>
        <dbReference type="ChEBI" id="CHEBI:18420"/>
    </cofactor>
</comment>
<evidence type="ECO:0000256" key="13">
    <source>
        <dbReference type="ARBA" id="ARBA00022842"/>
    </source>
</evidence>
<dbReference type="SUPFAM" id="SSF53623">
    <property type="entry name" value="MurD-like peptide ligases, catalytic domain"/>
    <property type="match status" value="1"/>
</dbReference>
<dbReference type="Gene3D" id="3.90.190.20">
    <property type="entry name" value="Mur ligase, C-terminal domain"/>
    <property type="match status" value="1"/>
</dbReference>
<dbReference type="Pfam" id="PF02875">
    <property type="entry name" value="Mur_ligase_C"/>
    <property type="match status" value="1"/>
</dbReference>
<proteinExistence type="inferred from homology"/>
<gene>
    <name evidence="24" type="ORF">BST97_13805</name>
</gene>
<evidence type="ECO:0000313" key="25">
    <source>
        <dbReference type="Proteomes" id="UP000193431"/>
    </source>
</evidence>
<evidence type="ECO:0000256" key="6">
    <source>
        <dbReference type="ARBA" id="ARBA00013023"/>
    </source>
</evidence>
<comment type="function">
    <text evidence="2">Functions in two distinct reactions of the de novo folate biosynthetic pathway. Catalyzes the addition of a glutamate residue to dihydropteroate (7,8-dihydropteroate or H2Pte) to form dihydrofolate (7,8-dihydrofolate monoglutamate or H2Pte-Glu). Also catalyzes successive additions of L-glutamate to tetrahydrofolate or 10-formyltetrahydrofolate or 5,10-methylenetetrahydrofolate, leading to folylpolyglutamate derivatives.</text>
</comment>
<evidence type="ECO:0000256" key="4">
    <source>
        <dbReference type="ARBA" id="ARBA00005150"/>
    </source>
</evidence>